<sequence length="804" mass="89852">MNGSEAGSPLLFVLHSAPDSEWVDGFLRPGLGLAPGAMLTTESFRPGVATVEEIARAVRETRFTVLILSDAFLTDQWATFGRTLATHSGVTDPHHVVPLMLHPCELPIDLDFRERLDCTDPDRWDAEIKRLRDLLAIDEPPAERVRCPYPGMVAFGPDDAHFFYGRDREIDDLARRMRHQRFLLIAGPSGSGKSSLVSAGLLPRLEKDWVVRAMRPGPRPYEALKSALEGEARHMLLVVDPLEEAFTQATPGERERFLRALSILRDARECALILLMRATNYADLMTSPLWPLGPGERAEIVPPREEELRRAIAQPARDVGVHLEPVLIERLLHDAAGEPGVLPLLQETMVLLWERRSRRLLTARAYEALGTDGRSGLATAMATRADAALAALSPARQAIARRILLRLVHLSDDHGDSRRQQPVAALRTGEDGEDFERTLRHLVDQRLVIVGEGRTADLAHEQLIRGWPTLREWVGQNRSDELARRRISRDAGDWAGAGRERGSLYRGRRLAAALEWRRRYPHELGDHERRFLRASRFSRTARRSALALVVLAFLAGTAWLAVPPVQEWRWRDQARRLGPTVLLPGGVALVGPRPSPVTLPPLRFDVHEVTNAQFRLCVRARHCLEPVQPFSETLYYGGDPEQPVVYVNAYQAAGYCAWVGRRLPTENEWERAARGTTGRPYPWGDAEPDSRRVAAAFGESDAPALDPVDDRRYAAGDTPEGLIHMAGNVQEWVRTEVQDDESLESGATDQWRRLGTWNGHDRVSVLAVKGGGRLDEPMPMFRANGADASDLDPQTGFRCVSTER</sequence>
<feature type="domain" description="Novel STAND NTPase 1" evidence="3">
    <location>
        <begin position="148"/>
        <end position="501"/>
    </location>
</feature>
<reference evidence="4 5" key="1">
    <citation type="submission" date="2021-01" db="EMBL/GenBank/DDBJ databases">
        <title>Actinoplanes sp. nov. LDG1-06 isolated from lichen.</title>
        <authorList>
            <person name="Saeng-In P."/>
            <person name="Phongsopitanun W."/>
            <person name="Kanchanasin P."/>
            <person name="Yuki M."/>
            <person name="Kudo T."/>
            <person name="Ohkuma M."/>
            <person name="Tanasupawat S."/>
        </authorList>
    </citation>
    <scope>NUCLEOTIDE SEQUENCE [LARGE SCALE GENOMIC DNA]</scope>
    <source>
        <strain evidence="4 5">LDG1-06</strain>
    </source>
</reference>
<dbReference type="SUPFAM" id="SSF52540">
    <property type="entry name" value="P-loop containing nucleoside triphosphate hydrolases"/>
    <property type="match status" value="1"/>
</dbReference>
<protein>
    <submittedName>
        <fullName evidence="4">SUMF1/EgtB/PvdO family nonheme iron enzyme</fullName>
    </submittedName>
</protein>
<keyword evidence="5" id="KW-1185">Reference proteome</keyword>
<dbReference type="InterPro" id="IPR000157">
    <property type="entry name" value="TIR_dom"/>
</dbReference>
<evidence type="ECO:0000259" key="2">
    <source>
        <dbReference type="Pfam" id="PF13676"/>
    </source>
</evidence>
<evidence type="ECO:0000313" key="4">
    <source>
        <dbReference type="EMBL" id="MBM2615808.1"/>
    </source>
</evidence>
<dbReference type="SUPFAM" id="SSF52200">
    <property type="entry name" value="Toll/Interleukin receptor TIR domain"/>
    <property type="match status" value="1"/>
</dbReference>
<evidence type="ECO:0000259" key="1">
    <source>
        <dbReference type="Pfam" id="PF03781"/>
    </source>
</evidence>
<comment type="caution">
    <text evidence="4">The sequence shown here is derived from an EMBL/GenBank/DDBJ whole genome shotgun (WGS) entry which is preliminary data.</text>
</comment>
<dbReference type="InterPro" id="IPR005532">
    <property type="entry name" value="SUMF_dom"/>
</dbReference>
<feature type="domain" description="Sulfatase-modifying factor enzyme-like" evidence="1">
    <location>
        <begin position="595"/>
        <end position="800"/>
    </location>
</feature>
<dbReference type="RefSeq" id="WP_203375660.1">
    <property type="nucleotide sequence ID" value="NZ_JAENHP010000002.1"/>
</dbReference>
<dbReference type="Pfam" id="PF20703">
    <property type="entry name" value="nSTAND1"/>
    <property type="match status" value="1"/>
</dbReference>
<accession>A0ABS2A7K1</accession>
<dbReference type="Proteomes" id="UP000632138">
    <property type="component" value="Unassembled WGS sequence"/>
</dbReference>
<dbReference type="EMBL" id="JAENHP010000002">
    <property type="protein sequence ID" value="MBM2615808.1"/>
    <property type="molecule type" value="Genomic_DNA"/>
</dbReference>
<dbReference type="Pfam" id="PF03781">
    <property type="entry name" value="FGE-sulfatase"/>
    <property type="match status" value="1"/>
</dbReference>
<dbReference type="InterPro" id="IPR049052">
    <property type="entry name" value="nSTAND1"/>
</dbReference>
<dbReference type="Gene3D" id="3.40.50.300">
    <property type="entry name" value="P-loop containing nucleotide triphosphate hydrolases"/>
    <property type="match status" value="1"/>
</dbReference>
<name>A0ABS2A7K1_9ACTN</name>
<dbReference type="InterPro" id="IPR051043">
    <property type="entry name" value="Sulfatase_Mod_Factor_Kinase"/>
</dbReference>
<dbReference type="Pfam" id="PF13676">
    <property type="entry name" value="TIR_2"/>
    <property type="match status" value="1"/>
</dbReference>
<proteinExistence type="predicted"/>
<organism evidence="4 5">
    <name type="scientific">Paractinoplanes ovalisporus</name>
    <dbReference type="NCBI Taxonomy" id="2810368"/>
    <lineage>
        <taxon>Bacteria</taxon>
        <taxon>Bacillati</taxon>
        <taxon>Actinomycetota</taxon>
        <taxon>Actinomycetes</taxon>
        <taxon>Micromonosporales</taxon>
        <taxon>Micromonosporaceae</taxon>
        <taxon>Paractinoplanes</taxon>
    </lineage>
</organism>
<feature type="domain" description="TIR" evidence="2">
    <location>
        <begin position="12"/>
        <end position="131"/>
    </location>
</feature>
<dbReference type="PANTHER" id="PTHR23150">
    <property type="entry name" value="SULFATASE MODIFYING FACTOR 1, 2"/>
    <property type="match status" value="1"/>
</dbReference>
<dbReference type="PANTHER" id="PTHR23150:SF19">
    <property type="entry name" value="FORMYLGLYCINE-GENERATING ENZYME"/>
    <property type="match status" value="1"/>
</dbReference>
<dbReference type="SUPFAM" id="SSF56436">
    <property type="entry name" value="C-type lectin-like"/>
    <property type="match status" value="1"/>
</dbReference>
<evidence type="ECO:0000313" key="5">
    <source>
        <dbReference type="Proteomes" id="UP000632138"/>
    </source>
</evidence>
<dbReference type="Gene3D" id="3.40.50.10140">
    <property type="entry name" value="Toll/interleukin-1 receptor homology (TIR) domain"/>
    <property type="match status" value="1"/>
</dbReference>
<evidence type="ECO:0000259" key="3">
    <source>
        <dbReference type="Pfam" id="PF20703"/>
    </source>
</evidence>
<dbReference type="InterPro" id="IPR027417">
    <property type="entry name" value="P-loop_NTPase"/>
</dbReference>
<gene>
    <name evidence="4" type="ORF">JIG36_09595</name>
</gene>
<dbReference type="InterPro" id="IPR042095">
    <property type="entry name" value="SUMF_sf"/>
</dbReference>
<dbReference type="InterPro" id="IPR016187">
    <property type="entry name" value="CTDL_fold"/>
</dbReference>
<dbReference type="InterPro" id="IPR035897">
    <property type="entry name" value="Toll_tir_struct_dom_sf"/>
</dbReference>
<dbReference type="Gene3D" id="3.90.1580.10">
    <property type="entry name" value="paralog of FGE (formylglycine-generating enzyme)"/>
    <property type="match status" value="1"/>
</dbReference>